<feature type="compositionally biased region" description="Basic and acidic residues" evidence="1">
    <location>
        <begin position="53"/>
        <end position="65"/>
    </location>
</feature>
<feature type="compositionally biased region" description="Basic residues" evidence="1">
    <location>
        <begin position="1"/>
        <end position="12"/>
    </location>
</feature>
<feature type="compositionally biased region" description="Basic residues" evidence="1">
    <location>
        <begin position="40"/>
        <end position="52"/>
    </location>
</feature>
<comment type="caution">
    <text evidence="2">The sequence shown here is derived from an EMBL/GenBank/DDBJ whole genome shotgun (WGS) entry which is preliminary data.</text>
</comment>
<evidence type="ECO:0000313" key="3">
    <source>
        <dbReference type="EMBL" id="CAE8622703.1"/>
    </source>
</evidence>
<dbReference type="AlphaFoldDB" id="A0A813DAK1"/>
<sequence length="157" mass="17655">MAGDKKRGKSKRSPSGDSRSGSDDEYEYYSYSSDEDSRSRSRSRGRDRKKSGKDRSRKGGRDRDRRKSGRGRDRRGKSRGRSGGGSRGGDWKDNMDEFIRKNNLDSRTEDALASLDKKTCMCIMGMDGGRNTFLLEGVRNPDAVVMSRIRNATRGGR</sequence>
<evidence type="ECO:0000313" key="4">
    <source>
        <dbReference type="EMBL" id="CAE8679028.1"/>
    </source>
</evidence>
<keyword evidence="5" id="KW-1185">Reference proteome</keyword>
<feature type="compositionally biased region" description="Basic residues" evidence="1">
    <location>
        <begin position="66"/>
        <end position="80"/>
    </location>
</feature>
<dbReference type="OrthoDB" id="429792at2759"/>
<proteinExistence type="predicted"/>
<accession>A0A813DAK1</accession>
<dbReference type="EMBL" id="CAJNNV010028036">
    <property type="protein sequence ID" value="CAE8622703.1"/>
    <property type="molecule type" value="Genomic_DNA"/>
</dbReference>
<evidence type="ECO:0000313" key="2">
    <source>
        <dbReference type="EMBL" id="CAE8584929.1"/>
    </source>
</evidence>
<feature type="region of interest" description="Disordered" evidence="1">
    <location>
        <begin position="1"/>
        <end position="95"/>
    </location>
</feature>
<dbReference type="EMBL" id="CAJNNV010001386">
    <property type="protein sequence ID" value="CAE8584929.1"/>
    <property type="molecule type" value="Genomic_DNA"/>
</dbReference>
<dbReference type="Proteomes" id="UP000654075">
    <property type="component" value="Unassembled WGS sequence"/>
</dbReference>
<protein>
    <submittedName>
        <fullName evidence="2">Uncharacterized protein</fullName>
    </submittedName>
</protein>
<name>A0A813DAK1_POLGL</name>
<reference evidence="2" key="1">
    <citation type="submission" date="2021-02" db="EMBL/GenBank/DDBJ databases">
        <authorList>
            <person name="Dougan E. K."/>
            <person name="Rhodes N."/>
            <person name="Thang M."/>
            <person name="Chan C."/>
        </authorList>
    </citation>
    <scope>NUCLEOTIDE SEQUENCE</scope>
</reference>
<evidence type="ECO:0000313" key="5">
    <source>
        <dbReference type="Proteomes" id="UP000654075"/>
    </source>
</evidence>
<organism evidence="2 5">
    <name type="scientific">Polarella glacialis</name>
    <name type="common">Dinoflagellate</name>
    <dbReference type="NCBI Taxonomy" id="89957"/>
    <lineage>
        <taxon>Eukaryota</taxon>
        <taxon>Sar</taxon>
        <taxon>Alveolata</taxon>
        <taxon>Dinophyceae</taxon>
        <taxon>Suessiales</taxon>
        <taxon>Suessiaceae</taxon>
        <taxon>Polarella</taxon>
    </lineage>
</organism>
<gene>
    <name evidence="2" type="ORF">PGLA1383_LOCUS3849</name>
    <name evidence="3" type="ORF">PGLA1383_LOCUS40107</name>
    <name evidence="4" type="ORF">PGLA2088_LOCUS21140</name>
</gene>
<dbReference type="EMBL" id="CAJNNW010025732">
    <property type="protein sequence ID" value="CAE8679028.1"/>
    <property type="molecule type" value="Genomic_DNA"/>
</dbReference>
<dbReference type="Proteomes" id="UP000626109">
    <property type="component" value="Unassembled WGS sequence"/>
</dbReference>
<evidence type="ECO:0000256" key="1">
    <source>
        <dbReference type="SAM" id="MobiDB-lite"/>
    </source>
</evidence>